<dbReference type="Pfam" id="PF00814">
    <property type="entry name" value="TsaD"/>
    <property type="match status" value="1"/>
</dbReference>
<dbReference type="PANTHER" id="PTHR11735">
    <property type="entry name" value="TRNA N6-ADENOSINE THREONYLCARBAMOYLTRANSFERASE"/>
    <property type="match status" value="1"/>
</dbReference>
<dbReference type="InterPro" id="IPR022496">
    <property type="entry name" value="T6A_TsaB"/>
</dbReference>
<dbReference type="EC" id="2.3.1.234" evidence="2"/>
<dbReference type="Proteomes" id="UP001220377">
    <property type="component" value="Chromosome"/>
</dbReference>
<keyword evidence="2" id="KW-0012">Acyltransferase</keyword>
<dbReference type="InterPro" id="IPR000905">
    <property type="entry name" value="Gcp-like_dom"/>
</dbReference>
<dbReference type="Gene3D" id="3.30.420.40">
    <property type="match status" value="2"/>
</dbReference>
<reference evidence="2 3" key="1">
    <citation type="submission" date="2023-02" db="EMBL/GenBank/DDBJ databases">
        <title>Genome sequence of Lacticaseibacillus sp. KACC 23028.</title>
        <authorList>
            <person name="Kim S."/>
            <person name="Heo J."/>
            <person name="Kwon S.-W."/>
        </authorList>
    </citation>
    <scope>NUCLEOTIDE SEQUENCE [LARGE SCALE GENOMIC DNA]</scope>
    <source>
        <strain evidence="2 3">KACC 23028</strain>
    </source>
</reference>
<proteinExistence type="predicted"/>
<keyword evidence="2" id="KW-0808">Transferase</keyword>
<evidence type="ECO:0000259" key="1">
    <source>
        <dbReference type="Pfam" id="PF00814"/>
    </source>
</evidence>
<organism evidence="2 3">
    <name type="scientific">Lacticaseibacillus pabuli</name>
    <dbReference type="NCBI Taxonomy" id="3025672"/>
    <lineage>
        <taxon>Bacteria</taxon>
        <taxon>Bacillati</taxon>
        <taxon>Bacillota</taxon>
        <taxon>Bacilli</taxon>
        <taxon>Lactobacillales</taxon>
        <taxon>Lactobacillaceae</taxon>
        <taxon>Lacticaseibacillus</taxon>
    </lineage>
</organism>
<gene>
    <name evidence="2" type="primary">tsaB</name>
    <name evidence="2" type="ORF">PQ472_03690</name>
</gene>
<protein>
    <submittedName>
        <fullName evidence="2">tRNA (Adenosine(37)-N6)-threonylcarbamoyltransferase complex dimerization subunit type 1 TsaB</fullName>
        <ecNumber evidence="2">2.3.1.234</ecNumber>
    </submittedName>
</protein>
<dbReference type="GO" id="GO:0061711">
    <property type="term" value="F:tRNA N(6)-L-threonylcarbamoyladenine synthase activity"/>
    <property type="evidence" value="ECO:0007669"/>
    <property type="project" value="UniProtKB-EC"/>
</dbReference>
<dbReference type="PANTHER" id="PTHR11735:SF11">
    <property type="entry name" value="TRNA THREONYLCARBAMOYLADENOSINE BIOSYNTHESIS PROTEIN TSAB"/>
    <property type="match status" value="1"/>
</dbReference>
<name>A0ABY7WUC1_9LACO</name>
<dbReference type="NCBIfam" id="TIGR03725">
    <property type="entry name" value="T6A_YeaZ"/>
    <property type="match status" value="1"/>
</dbReference>
<keyword evidence="3" id="KW-1185">Reference proteome</keyword>
<accession>A0ABY7WUC1</accession>
<dbReference type="EMBL" id="CP117884">
    <property type="protein sequence ID" value="WDF83351.1"/>
    <property type="molecule type" value="Genomic_DNA"/>
</dbReference>
<dbReference type="CDD" id="cd24032">
    <property type="entry name" value="ASKHA_NBD_TsaB"/>
    <property type="match status" value="1"/>
</dbReference>
<evidence type="ECO:0000313" key="3">
    <source>
        <dbReference type="Proteomes" id="UP001220377"/>
    </source>
</evidence>
<sequence>MNVLALDTSNKAMSVAVVQDGVLLAETDLNKMRTHSAQLLPAIDNLVKLSGLTPEDLDRVAVAQGPGSYTGLRIGVTVAKTLADTMNIQLVGVSSLATLAANVRETSAMIVPVMDARRGNVFSGIYQWQNGKLINVVLDKHVSLKQLADEALALNQIATFVGATEPMKETIREIMGSQAQFADELSGLPRAARIAELAADMLPVDVASFVPKYLRLTEAEVNWQAKHPGETHTNYVEKV</sequence>
<dbReference type="RefSeq" id="WP_274261446.1">
    <property type="nucleotide sequence ID" value="NZ_CP117884.1"/>
</dbReference>
<feature type="domain" description="Gcp-like" evidence="1">
    <location>
        <begin position="33"/>
        <end position="223"/>
    </location>
</feature>
<dbReference type="SUPFAM" id="SSF53067">
    <property type="entry name" value="Actin-like ATPase domain"/>
    <property type="match status" value="2"/>
</dbReference>
<dbReference type="InterPro" id="IPR043129">
    <property type="entry name" value="ATPase_NBD"/>
</dbReference>
<evidence type="ECO:0000313" key="2">
    <source>
        <dbReference type="EMBL" id="WDF83351.1"/>
    </source>
</evidence>